<dbReference type="Proteomes" id="UP000051574">
    <property type="component" value="Unassembled WGS sequence"/>
</dbReference>
<evidence type="ECO:0000313" key="1">
    <source>
        <dbReference type="EMBL" id="KRT85460.1"/>
    </source>
</evidence>
<reference evidence="1 2" key="1">
    <citation type="submission" date="2015-09" db="EMBL/GenBank/DDBJ databases">
        <title>Draft genome of the scarab beetle Oryctes borbonicus.</title>
        <authorList>
            <person name="Meyer J.M."/>
            <person name="Markov G.V."/>
            <person name="Baskaran P."/>
            <person name="Herrmann M."/>
            <person name="Sommer R.J."/>
            <person name="Roedelsperger C."/>
        </authorList>
    </citation>
    <scope>NUCLEOTIDE SEQUENCE [LARGE SCALE GENOMIC DNA]</scope>
    <source>
        <strain evidence="1">OB123</strain>
        <tissue evidence="1">Whole animal</tissue>
    </source>
</reference>
<feature type="non-terminal residue" evidence="1">
    <location>
        <position position="1"/>
    </location>
</feature>
<dbReference type="EMBL" id="LJIG01001480">
    <property type="protein sequence ID" value="KRT85460.1"/>
    <property type="molecule type" value="Genomic_DNA"/>
</dbReference>
<keyword evidence="2" id="KW-1185">Reference proteome</keyword>
<gene>
    <name evidence="1" type="ORF">AMK59_1437</name>
</gene>
<organism evidence="1 2">
    <name type="scientific">Oryctes borbonicus</name>
    <dbReference type="NCBI Taxonomy" id="1629725"/>
    <lineage>
        <taxon>Eukaryota</taxon>
        <taxon>Metazoa</taxon>
        <taxon>Ecdysozoa</taxon>
        <taxon>Arthropoda</taxon>
        <taxon>Hexapoda</taxon>
        <taxon>Insecta</taxon>
        <taxon>Pterygota</taxon>
        <taxon>Neoptera</taxon>
        <taxon>Endopterygota</taxon>
        <taxon>Coleoptera</taxon>
        <taxon>Polyphaga</taxon>
        <taxon>Scarabaeiformia</taxon>
        <taxon>Scarabaeidae</taxon>
        <taxon>Dynastinae</taxon>
        <taxon>Oryctes</taxon>
    </lineage>
</organism>
<evidence type="ECO:0000313" key="2">
    <source>
        <dbReference type="Proteomes" id="UP000051574"/>
    </source>
</evidence>
<dbReference type="AlphaFoldDB" id="A0A0T6BDU0"/>
<proteinExistence type="predicted"/>
<name>A0A0T6BDU0_9SCAR</name>
<sequence length="132" mass="15267">TLCYLKLRDSNSTYSLIFKIRKHILWKYCVTLSLNISDRFHIHLSIEKCLAAICHVLGHCKTGTLKHFLKFVLRFTNTGTGTASPFTANPFISKFETDLTNISINFPQRRVRCIDYIFDISEYSITDLLEQA</sequence>
<accession>A0A0T6BDU0</accession>
<comment type="caution">
    <text evidence="1">The sequence shown here is derived from an EMBL/GenBank/DDBJ whole genome shotgun (WGS) entry which is preliminary data.</text>
</comment>
<protein>
    <submittedName>
        <fullName evidence="1">Uncharacterized protein</fullName>
    </submittedName>
</protein>